<dbReference type="Proteomes" id="UP001152300">
    <property type="component" value="Unassembled WGS sequence"/>
</dbReference>
<reference evidence="2" key="1">
    <citation type="submission" date="2022-11" db="EMBL/GenBank/DDBJ databases">
        <title>Genome Resource of Sclerotinia nivalis Strain SnTB1, a Plant Pathogen Isolated from American Ginseng.</title>
        <authorList>
            <person name="Fan S."/>
        </authorList>
    </citation>
    <scope>NUCLEOTIDE SEQUENCE</scope>
    <source>
        <strain evidence="2">SnTB1</strain>
    </source>
</reference>
<dbReference type="EMBL" id="JAPEIS010000003">
    <property type="protein sequence ID" value="KAJ8067732.1"/>
    <property type="molecule type" value="Genomic_DNA"/>
</dbReference>
<feature type="region of interest" description="Disordered" evidence="1">
    <location>
        <begin position="641"/>
        <end position="661"/>
    </location>
</feature>
<sequence length="661" mass="74131">MDIDDDSLSYINHTYWLEVIQQIVESRWGNRVSVLQRDAMFSSTFRYINTPSYDDGEANARFGKPYKDCSEAVRFKVMIEKLWNDCVGRDRKRQLYREGWKQMPCDSADETTPGRDFGNTICSMPAASEGFFLYVMATLKAAQEYAVNRSQRLAPSHSPVTSSDEKRSEEAPVHSPQEAPGHSPVTSSDERRPEETYSYKGNESPRNKEESDIDKPISISSNEREHSNKEPSPPSHSPLSFSLPMRDNESPSNQEVSDVEKPMSISSNETEHSNREPSSPSHSPPLFSLPPPSLPPPPPASEPPSTPQPPSLSLPPRPPSPLLPPPPFASNPLPPPPPASEPPSTPQPPSLSLPPRPPSPLLPPPPFASNPLSSPPQHPPLPHGIDVTGPGASSIKSALIGSRRGTLKYFQDTFGVWLEIFSAESEDYIFCRRLDPWGQSKHVENQMALDILGVWVKKAMHQSQCQHLRAFIEESMAGHEMTLEQLHKAACGDSLLVDRSMFKVVPKDAKQSNPFSQLASVNDWALFGQRYRIEITNFHLAGIFLGRGGTHTKECIRILTVFLAIERVDKREYIVCKPHKHQMIDRYLELHRKRCQMASEIVGIWVEKAKYNQQYMTDFLVELKASEGNMTLEEIHTAAMQSTKATPMKETQSNQRKFEGT</sequence>
<feature type="compositionally biased region" description="Low complexity" evidence="1">
    <location>
        <begin position="277"/>
        <end position="286"/>
    </location>
</feature>
<feature type="compositionally biased region" description="Polar residues" evidence="1">
    <location>
        <begin position="641"/>
        <end position="655"/>
    </location>
</feature>
<accession>A0A9X0ARQ2</accession>
<name>A0A9X0ARQ2_9HELO</name>
<evidence type="ECO:0000313" key="2">
    <source>
        <dbReference type="EMBL" id="KAJ8067732.1"/>
    </source>
</evidence>
<feature type="compositionally biased region" description="Polar residues" evidence="1">
    <location>
        <begin position="149"/>
        <end position="162"/>
    </location>
</feature>
<feature type="region of interest" description="Disordered" evidence="1">
    <location>
        <begin position="149"/>
        <end position="389"/>
    </location>
</feature>
<dbReference type="OrthoDB" id="3549170at2759"/>
<evidence type="ECO:0000313" key="3">
    <source>
        <dbReference type="Proteomes" id="UP001152300"/>
    </source>
</evidence>
<protein>
    <submittedName>
        <fullName evidence="2">Uncharacterized protein</fullName>
    </submittedName>
</protein>
<dbReference type="PANTHER" id="PTHR48125:SF12">
    <property type="entry name" value="AT HOOK TRANSCRIPTION FACTOR FAMILY-RELATED"/>
    <property type="match status" value="1"/>
</dbReference>
<evidence type="ECO:0000256" key="1">
    <source>
        <dbReference type="SAM" id="MobiDB-lite"/>
    </source>
</evidence>
<feature type="compositionally biased region" description="Basic and acidic residues" evidence="1">
    <location>
        <begin position="163"/>
        <end position="172"/>
    </location>
</feature>
<proteinExistence type="predicted"/>
<keyword evidence="3" id="KW-1185">Reference proteome</keyword>
<dbReference type="AlphaFoldDB" id="A0A9X0ARQ2"/>
<feature type="compositionally biased region" description="Pro residues" evidence="1">
    <location>
        <begin position="287"/>
        <end position="382"/>
    </location>
</feature>
<comment type="caution">
    <text evidence="2">The sequence shown here is derived from an EMBL/GenBank/DDBJ whole genome shotgun (WGS) entry which is preliminary data.</text>
</comment>
<feature type="compositionally biased region" description="Basic and acidic residues" evidence="1">
    <location>
        <begin position="188"/>
        <end position="215"/>
    </location>
</feature>
<organism evidence="2 3">
    <name type="scientific">Sclerotinia nivalis</name>
    <dbReference type="NCBI Taxonomy" id="352851"/>
    <lineage>
        <taxon>Eukaryota</taxon>
        <taxon>Fungi</taxon>
        <taxon>Dikarya</taxon>
        <taxon>Ascomycota</taxon>
        <taxon>Pezizomycotina</taxon>
        <taxon>Leotiomycetes</taxon>
        <taxon>Helotiales</taxon>
        <taxon>Sclerotiniaceae</taxon>
        <taxon>Sclerotinia</taxon>
    </lineage>
</organism>
<dbReference type="PANTHER" id="PTHR48125">
    <property type="entry name" value="LP07818P1"/>
    <property type="match status" value="1"/>
</dbReference>
<gene>
    <name evidence="2" type="ORF">OCU04_003337</name>
</gene>